<feature type="transmembrane region" description="Helical" evidence="16">
    <location>
        <begin position="36"/>
        <end position="52"/>
    </location>
</feature>
<accession>A0AAP4F0M3</accession>
<evidence type="ECO:0000256" key="1">
    <source>
        <dbReference type="ARBA" id="ARBA00004141"/>
    </source>
</evidence>
<protein>
    <recommendedName>
        <fullName evidence="5">CDP-diacylglycerol--glycerol-3-phosphate 3-phosphatidyltransferase</fullName>
        <ecNumber evidence="4">2.7.8.5</ecNumber>
    </recommendedName>
</protein>
<evidence type="ECO:0000256" key="12">
    <source>
        <dbReference type="ARBA" id="ARBA00023209"/>
    </source>
</evidence>
<name>A0AAP4F0M3_9FIRM</name>
<evidence type="ECO:0000313" key="17">
    <source>
        <dbReference type="EMBL" id="MDI9243550.1"/>
    </source>
</evidence>
<keyword evidence="13" id="KW-1208">Phospholipid metabolism</keyword>
<dbReference type="AlphaFoldDB" id="A0AAP4F0M3"/>
<evidence type="ECO:0000256" key="6">
    <source>
        <dbReference type="ARBA" id="ARBA00022516"/>
    </source>
</evidence>
<dbReference type="InterPro" id="IPR043130">
    <property type="entry name" value="CDP-OH_PTrfase_TM_dom"/>
</dbReference>
<dbReference type="EMBL" id="JASGBQ010000040">
    <property type="protein sequence ID" value="MDI9243550.1"/>
    <property type="molecule type" value="Genomic_DNA"/>
</dbReference>
<keyword evidence="11 16" id="KW-0472">Membrane</keyword>
<keyword evidence="8 16" id="KW-0812">Transmembrane</keyword>
<dbReference type="EC" id="2.7.8.5" evidence="4"/>
<dbReference type="InterPro" id="IPR000462">
    <property type="entry name" value="CDP-OH_P_trans"/>
</dbReference>
<dbReference type="PANTHER" id="PTHR14269">
    <property type="entry name" value="CDP-DIACYLGLYCEROL--GLYCEROL-3-PHOSPHATE 3-PHOSPHATIDYLTRANSFERASE-RELATED"/>
    <property type="match status" value="1"/>
</dbReference>
<keyword evidence="12" id="KW-0594">Phospholipid biosynthesis</keyword>
<comment type="pathway">
    <text evidence="2">Phospholipid metabolism; phosphatidylglycerol biosynthesis; phosphatidylglycerol from CDP-diacylglycerol: step 1/2.</text>
</comment>
<evidence type="ECO:0000256" key="5">
    <source>
        <dbReference type="ARBA" id="ARBA00014944"/>
    </source>
</evidence>
<evidence type="ECO:0000256" key="8">
    <source>
        <dbReference type="ARBA" id="ARBA00022692"/>
    </source>
</evidence>
<proteinExistence type="inferred from homology"/>
<dbReference type="InterPro" id="IPR048254">
    <property type="entry name" value="CDP_ALCOHOL_P_TRANSF_CS"/>
</dbReference>
<evidence type="ECO:0000256" key="3">
    <source>
        <dbReference type="ARBA" id="ARBA00010441"/>
    </source>
</evidence>
<comment type="similarity">
    <text evidence="3 15">Belongs to the CDP-alcohol phosphatidyltransferase class-I family.</text>
</comment>
<organism evidence="17 18">
    <name type="scientific">Fusibacillus kribbianus</name>
    <dbReference type="NCBI Taxonomy" id="3044208"/>
    <lineage>
        <taxon>Bacteria</taxon>
        <taxon>Bacillati</taxon>
        <taxon>Bacillota</taxon>
        <taxon>Clostridia</taxon>
        <taxon>Lachnospirales</taxon>
        <taxon>Lachnospiraceae</taxon>
        <taxon>Fusibacillus</taxon>
    </lineage>
</organism>
<dbReference type="PANTHER" id="PTHR14269:SF62">
    <property type="entry name" value="CDP-DIACYLGLYCEROL--GLYCEROL-3-PHOSPHATE 3-PHOSPHATIDYLTRANSFERASE 1, CHLOROPLASTIC"/>
    <property type="match status" value="1"/>
</dbReference>
<gene>
    <name evidence="17" type="ORF">QJ036_13960</name>
</gene>
<keyword evidence="10" id="KW-0443">Lipid metabolism</keyword>
<evidence type="ECO:0000256" key="16">
    <source>
        <dbReference type="SAM" id="Phobius"/>
    </source>
</evidence>
<dbReference type="Gene3D" id="1.20.120.1760">
    <property type="match status" value="1"/>
</dbReference>
<evidence type="ECO:0000256" key="9">
    <source>
        <dbReference type="ARBA" id="ARBA00022989"/>
    </source>
</evidence>
<dbReference type="GO" id="GO:0046474">
    <property type="term" value="P:glycerophospholipid biosynthetic process"/>
    <property type="evidence" value="ECO:0007669"/>
    <property type="project" value="TreeGrafter"/>
</dbReference>
<dbReference type="Pfam" id="PF01066">
    <property type="entry name" value="CDP-OH_P_transf"/>
    <property type="match status" value="1"/>
</dbReference>
<keyword evidence="6" id="KW-0444">Lipid biosynthesis</keyword>
<evidence type="ECO:0000256" key="13">
    <source>
        <dbReference type="ARBA" id="ARBA00023264"/>
    </source>
</evidence>
<evidence type="ECO:0000256" key="2">
    <source>
        <dbReference type="ARBA" id="ARBA00005042"/>
    </source>
</evidence>
<evidence type="ECO:0000256" key="11">
    <source>
        <dbReference type="ARBA" id="ARBA00023136"/>
    </source>
</evidence>
<dbReference type="Proteomes" id="UP001300383">
    <property type="component" value="Unassembled WGS sequence"/>
</dbReference>
<sequence>MKKEYFNIPNLMGYFRILIIPAFLFLYGRAETKWEYFAAFFVLALSYLTDFLDGKIARKFHMVTDLGKMLDPIADNLTQGALAVACTFQREDFYGVGSSCDRATVIEDNGEALEERLRMIEHAKDSICMSTGSGNILTVSGR</sequence>
<evidence type="ECO:0000256" key="15">
    <source>
        <dbReference type="RuleBase" id="RU003750"/>
    </source>
</evidence>
<dbReference type="PROSITE" id="PS00379">
    <property type="entry name" value="CDP_ALCOHOL_P_TRANSF"/>
    <property type="match status" value="1"/>
</dbReference>
<dbReference type="InterPro" id="IPR050324">
    <property type="entry name" value="CDP-alcohol_PTase-I"/>
</dbReference>
<comment type="caution">
    <text evidence="17">The sequence shown here is derived from an EMBL/GenBank/DDBJ whole genome shotgun (WGS) entry which is preliminary data.</text>
</comment>
<comment type="subcellular location">
    <subcellularLocation>
        <location evidence="1">Membrane</location>
        <topology evidence="1">Multi-pass membrane protein</topology>
    </subcellularLocation>
</comment>
<reference evidence="17 18" key="1">
    <citation type="submission" date="2023-05" db="EMBL/GenBank/DDBJ databases">
        <title>[ruminococcus] sp. nov., isolated from a pig farm feces dump.</title>
        <authorList>
            <person name="Chang Y.-H."/>
        </authorList>
    </citation>
    <scope>NUCLEOTIDE SEQUENCE [LARGE SCALE GENOMIC DNA]</scope>
    <source>
        <strain evidence="17 18">YH-rum2234</strain>
    </source>
</reference>
<keyword evidence="9 16" id="KW-1133">Transmembrane helix</keyword>
<evidence type="ECO:0000256" key="7">
    <source>
        <dbReference type="ARBA" id="ARBA00022679"/>
    </source>
</evidence>
<feature type="transmembrane region" description="Helical" evidence="16">
    <location>
        <begin position="12"/>
        <end position="30"/>
    </location>
</feature>
<evidence type="ECO:0000256" key="4">
    <source>
        <dbReference type="ARBA" id="ARBA00013170"/>
    </source>
</evidence>
<evidence type="ECO:0000313" key="18">
    <source>
        <dbReference type="Proteomes" id="UP001300383"/>
    </source>
</evidence>
<dbReference type="GO" id="GO:0008444">
    <property type="term" value="F:CDP-diacylglycerol-glycerol-3-phosphate 3-phosphatidyltransferase activity"/>
    <property type="evidence" value="ECO:0007669"/>
    <property type="project" value="UniProtKB-EC"/>
</dbReference>
<comment type="catalytic activity">
    <reaction evidence="14">
        <text>a CDP-1,2-diacyl-sn-glycerol + sn-glycerol 3-phosphate = a 1,2-diacyl-sn-glycero-3-phospho-(1'-sn-glycero-3'-phosphate) + CMP + H(+)</text>
        <dbReference type="Rhea" id="RHEA:12593"/>
        <dbReference type="ChEBI" id="CHEBI:15378"/>
        <dbReference type="ChEBI" id="CHEBI:57597"/>
        <dbReference type="ChEBI" id="CHEBI:58332"/>
        <dbReference type="ChEBI" id="CHEBI:60110"/>
        <dbReference type="ChEBI" id="CHEBI:60377"/>
        <dbReference type="EC" id="2.7.8.5"/>
    </reaction>
</comment>
<evidence type="ECO:0000256" key="14">
    <source>
        <dbReference type="ARBA" id="ARBA00048586"/>
    </source>
</evidence>
<keyword evidence="18" id="KW-1185">Reference proteome</keyword>
<keyword evidence="7 15" id="KW-0808">Transferase</keyword>
<dbReference type="RefSeq" id="WP_283231946.1">
    <property type="nucleotide sequence ID" value="NZ_JASGBQ010000040.1"/>
</dbReference>
<dbReference type="GO" id="GO:0016020">
    <property type="term" value="C:membrane"/>
    <property type="evidence" value="ECO:0007669"/>
    <property type="project" value="UniProtKB-SubCell"/>
</dbReference>
<evidence type="ECO:0000256" key="10">
    <source>
        <dbReference type="ARBA" id="ARBA00023098"/>
    </source>
</evidence>